<name>I3EGE1_NEMP3</name>
<feature type="compositionally biased region" description="Basic and acidic residues" evidence="6">
    <location>
        <begin position="670"/>
        <end position="702"/>
    </location>
</feature>
<evidence type="ECO:0000256" key="6">
    <source>
        <dbReference type="SAM" id="MobiDB-lite"/>
    </source>
</evidence>
<feature type="compositionally biased region" description="Basic and acidic residues" evidence="6">
    <location>
        <begin position="558"/>
        <end position="569"/>
    </location>
</feature>
<keyword evidence="5" id="KW-0862">Zinc</keyword>
<dbReference type="STRING" id="935791.I3EGE1"/>
<keyword evidence="2" id="KW-0677">Repeat</keyword>
<dbReference type="VEuPathDB" id="MicrosporidiaDB:NEQG_01732"/>
<dbReference type="InParanoid" id="I3EGE1"/>
<comment type="subcellular location">
    <subcellularLocation>
        <location evidence="1">Golgi apparatus membrane</location>
    </subcellularLocation>
</comment>
<keyword evidence="4" id="KW-0472">Membrane</keyword>
<keyword evidence="3" id="KW-0333">Golgi apparatus</keyword>
<dbReference type="PANTHER" id="PTHR12893">
    <property type="entry name" value="GOLGI REASSEMBLY STACKING PROTEIN GRASP"/>
    <property type="match status" value="1"/>
</dbReference>
<feature type="domain" description="PDZ GRASP-type" evidence="7">
    <location>
        <begin position="101"/>
        <end position="186"/>
    </location>
</feature>
<feature type="compositionally biased region" description="Polar residues" evidence="6">
    <location>
        <begin position="231"/>
        <end position="268"/>
    </location>
</feature>
<dbReference type="Pfam" id="PF04495">
    <property type="entry name" value="GRASP55_65"/>
    <property type="match status" value="2"/>
</dbReference>
<evidence type="ECO:0000313" key="8">
    <source>
        <dbReference type="EMBL" id="EIJ88288.1"/>
    </source>
</evidence>
<accession>I3EGE1</accession>
<dbReference type="InterPro" id="IPR036034">
    <property type="entry name" value="PDZ_sf"/>
</dbReference>
<dbReference type="InterPro" id="IPR007583">
    <property type="entry name" value="GRASP55_65"/>
</dbReference>
<dbReference type="InterPro" id="IPR024958">
    <property type="entry name" value="GRASP_PDZ"/>
</dbReference>
<dbReference type="EMBL" id="GL870879">
    <property type="protein sequence ID" value="EIJ88288.1"/>
    <property type="molecule type" value="Genomic_DNA"/>
</dbReference>
<feature type="compositionally biased region" description="Basic and acidic residues" evidence="6">
    <location>
        <begin position="595"/>
        <end position="660"/>
    </location>
</feature>
<feature type="region of interest" description="Disordered" evidence="6">
    <location>
        <begin position="231"/>
        <end position="289"/>
    </location>
</feature>
<dbReference type="PANTHER" id="PTHR12893:SF0">
    <property type="entry name" value="GRASP65"/>
    <property type="match status" value="1"/>
</dbReference>
<evidence type="ECO:0000256" key="5">
    <source>
        <dbReference type="PIRSR" id="PIRSR607583-1"/>
    </source>
</evidence>
<feature type="compositionally biased region" description="Polar residues" evidence="6">
    <location>
        <begin position="535"/>
        <end position="551"/>
    </location>
</feature>
<dbReference type="GO" id="GO:0007030">
    <property type="term" value="P:Golgi organization"/>
    <property type="evidence" value="ECO:0007669"/>
    <property type="project" value="TreeGrafter"/>
</dbReference>
<dbReference type="HOGENOM" id="CLU_349190_0_0_1"/>
<sequence>MGSTTSKCISNSLHVIKVRSQSAADRYGILPVLHYIVEINGQSISSEKDILRITESWETGKVQLLMYDVRSKKEFLLDMVRENGEKIGFSIKFHKGERAPYTFRVLDVEYNSPALESGLRKDEDYIIGHGNGGFSWENEFENMLINHKGGPVALLVYNIGMLSIRKVEIYPTLDGEIGCSLGGGILNEVPYTDASIDLVEEVVKPNRTAKCISPAMPMAVYTEAVSGGNEQSVQETVQQPLQETNKQPLQRTVQPPLQEAVNTNSAQGTPEAEDTESVTDAVTAESSLQESGMNVPIAYSEETNEYTIGGIPTETALAEKVQDMQIQSTESGQRMYECEVNSEFPLDAQQGMTDEIADELNSEIRGKMLEEELHQSLYETMPTDEVSDGFKCQALEDEPVSSPTVDHISRISSSDYKDILENYQMESTQDNSITAPYEYNTSANLASNMLNGQGTEMYDYINAPTINQAEYTANNVPYEYVKYKEYDSRPAPYTEQVERTQSRYSKYTPSPERPREQPPLYADKSQMYEQPPTPDYTQGWNNFERSYTVDNSPDELEEYGRPAQNREIEYEQPPLYSKYDPRDGMAYEYSPFNNQKEEYYEEKATKSRDNHEKSPTNHAVYEKVSTHTEYKKPDSHSDSTKKKSSTHEEKSEKSHKDGEKITSTVVHHKRIEDSHEKPIKETVRETVKEYAPPEKPHPKEKPTTVINQAYNEYNFPPHDPKEAPAPNTFYPSEFDESVPGPLAGYIPSQQAYNMLNGGPAPGDVRVYPREEALQEPLVGNPSEKKNKRDPFYLQPGDAGYTTDDFFK</sequence>
<proteinExistence type="predicted"/>
<evidence type="ECO:0000256" key="2">
    <source>
        <dbReference type="ARBA" id="ARBA00022737"/>
    </source>
</evidence>
<feature type="region of interest" description="Disordered" evidence="6">
    <location>
        <begin position="491"/>
        <end position="735"/>
    </location>
</feature>
<keyword evidence="9" id="KW-1185">Reference proteome</keyword>
<dbReference type="PROSITE" id="PS51865">
    <property type="entry name" value="PDZ_GRASP"/>
    <property type="match status" value="1"/>
</dbReference>
<protein>
    <recommendedName>
        <fullName evidence="7">PDZ GRASP-type domain-containing protein</fullName>
    </recommendedName>
</protein>
<evidence type="ECO:0000256" key="1">
    <source>
        <dbReference type="ARBA" id="ARBA00004394"/>
    </source>
</evidence>
<dbReference type="OrthoDB" id="3318at2759"/>
<evidence type="ECO:0000256" key="3">
    <source>
        <dbReference type="ARBA" id="ARBA00023034"/>
    </source>
</evidence>
<feature type="binding site" evidence="5">
    <location>
        <position position="14"/>
    </location>
    <ligand>
        <name>Zn(2+)</name>
        <dbReference type="ChEBI" id="CHEBI:29105"/>
    </ligand>
</feature>
<dbReference type="SUPFAM" id="SSF50156">
    <property type="entry name" value="PDZ domain-like"/>
    <property type="match status" value="1"/>
</dbReference>
<organism evidence="8 9">
    <name type="scientific">Nematocida parisii (strain ERTm3)</name>
    <name type="common">Nematode killer fungus</name>
    <dbReference type="NCBI Taxonomy" id="935791"/>
    <lineage>
        <taxon>Eukaryota</taxon>
        <taxon>Fungi</taxon>
        <taxon>Fungi incertae sedis</taxon>
        <taxon>Microsporidia</taxon>
        <taxon>Nematocida</taxon>
    </lineage>
</organism>
<evidence type="ECO:0000313" key="9">
    <source>
        <dbReference type="Proteomes" id="UP000002872"/>
    </source>
</evidence>
<evidence type="ECO:0000259" key="7">
    <source>
        <dbReference type="PROSITE" id="PS51865"/>
    </source>
</evidence>
<evidence type="ECO:0000256" key="4">
    <source>
        <dbReference type="ARBA" id="ARBA00023136"/>
    </source>
</evidence>
<reference evidence="8" key="1">
    <citation type="submission" date="2011-01" db="EMBL/GenBank/DDBJ databases">
        <title>The Genome Sequence of Nematocida parisii strain ERTm3.</title>
        <authorList>
            <consortium name="The Broad Institute Genome Sequencing Platform"/>
            <consortium name="The Broad Institute Genome Sequencing Center for Infectious Disease"/>
            <person name="Cuomo C."/>
            <person name="Troemel E."/>
            <person name="Young S.K."/>
            <person name="Zeng Q."/>
            <person name="Gargeya S."/>
            <person name="Fitzgerald M."/>
            <person name="Haas B."/>
            <person name="Abouelleil A."/>
            <person name="Alvarado L."/>
            <person name="Arachchi H.M."/>
            <person name="Berlin A."/>
            <person name="Chapman S.B."/>
            <person name="Gearin G."/>
            <person name="Goldberg J."/>
            <person name="Griggs A."/>
            <person name="Gujja S."/>
            <person name="Hansen M."/>
            <person name="Heiman D."/>
            <person name="Howarth C."/>
            <person name="Larimer J."/>
            <person name="Lui A."/>
            <person name="MacDonald P.J.P."/>
            <person name="McCowen C."/>
            <person name="Montmayeur A."/>
            <person name="Murphy C."/>
            <person name="Neiman D."/>
            <person name="Pearson M."/>
            <person name="Priest M."/>
            <person name="Roberts A."/>
            <person name="Saif S."/>
            <person name="Shea T."/>
            <person name="Sisk P."/>
            <person name="Stolte C."/>
            <person name="Sykes S."/>
            <person name="Wortman J."/>
            <person name="Nusbaum C."/>
            <person name="Birren B."/>
        </authorList>
    </citation>
    <scope>NUCLEOTIDE SEQUENCE</scope>
    <source>
        <strain evidence="8">ERTm3</strain>
    </source>
</reference>
<feature type="compositionally biased region" description="Polar residues" evidence="6">
    <location>
        <begin position="278"/>
        <end position="289"/>
    </location>
</feature>
<dbReference type="Gene3D" id="2.30.42.10">
    <property type="match status" value="2"/>
</dbReference>
<dbReference type="GO" id="GO:0000139">
    <property type="term" value="C:Golgi membrane"/>
    <property type="evidence" value="ECO:0007669"/>
    <property type="project" value="UniProtKB-SubCell"/>
</dbReference>
<keyword evidence="5" id="KW-0479">Metal-binding</keyword>
<gene>
    <name evidence="8" type="ORF">NEQG_01732</name>
</gene>
<dbReference type="GO" id="GO:0046872">
    <property type="term" value="F:metal ion binding"/>
    <property type="evidence" value="ECO:0007669"/>
    <property type="project" value="UniProtKB-KW"/>
</dbReference>
<dbReference type="Proteomes" id="UP000002872">
    <property type="component" value="Unassembled WGS sequence"/>
</dbReference>
<feature type="region of interest" description="Disordered" evidence="6">
    <location>
        <begin position="772"/>
        <end position="807"/>
    </location>
</feature>
<dbReference type="AlphaFoldDB" id="I3EGE1"/>